<comment type="caution">
    <text evidence="2">The sequence shown here is derived from an EMBL/GenBank/DDBJ whole genome shotgun (WGS) entry which is preliminary data.</text>
</comment>
<keyword evidence="3" id="KW-1185">Reference proteome</keyword>
<sequence>MAGKADGGPAQVFKEPELQVPLRATTRHRRYCLAFRSSKLKEPDDVKKVLLIDHIEGQCRCIIGFKDGDARAAYMCGEPVYQRRGKKLSSWCAYHYRQMHTTAAEQNRVSDQSPEIPQVISIVRNP</sequence>
<dbReference type="EMBL" id="RKMK01000015">
    <property type="protein sequence ID" value="RXG95760.1"/>
    <property type="molecule type" value="Genomic_DNA"/>
</dbReference>
<name>A0A4Q0QLZ0_9BRAD</name>
<gene>
    <name evidence="2" type="ORF">EAS61_18050</name>
    <name evidence="1" type="ORF">EAS62_31615</name>
</gene>
<evidence type="ECO:0000313" key="3">
    <source>
        <dbReference type="Proteomes" id="UP000289946"/>
    </source>
</evidence>
<dbReference type="Proteomes" id="UP000290174">
    <property type="component" value="Unassembled WGS sequence"/>
</dbReference>
<dbReference type="AlphaFoldDB" id="A0A4Q0QLZ0"/>
<proteinExistence type="predicted"/>
<dbReference type="Proteomes" id="UP000289946">
    <property type="component" value="Unassembled WGS sequence"/>
</dbReference>
<accession>A0A4Q0QLZ0</accession>
<dbReference type="EMBL" id="RDRA01000021">
    <property type="protein sequence ID" value="RXG89121.1"/>
    <property type="molecule type" value="Genomic_DNA"/>
</dbReference>
<reference evidence="2 4" key="1">
    <citation type="submission" date="2018-11" db="EMBL/GenBank/DDBJ databases">
        <title>Bradyrhizobium sp. nov., isolated from effective nodules of peanut in China.</title>
        <authorList>
            <person name="Li Y."/>
        </authorList>
    </citation>
    <scope>NUCLEOTIDE SEQUENCE [LARGE SCALE GENOMIC DNA]</scope>
    <source>
        <strain evidence="2 4">CCBAU 51770</strain>
        <strain evidence="1 3">CCBAU 51781</strain>
    </source>
</reference>
<protein>
    <submittedName>
        <fullName evidence="2">Uncharacterized protein</fullName>
    </submittedName>
</protein>
<organism evidence="2 4">
    <name type="scientific">Bradyrhizobium zhanjiangense</name>
    <dbReference type="NCBI Taxonomy" id="1325107"/>
    <lineage>
        <taxon>Bacteria</taxon>
        <taxon>Pseudomonadati</taxon>
        <taxon>Pseudomonadota</taxon>
        <taxon>Alphaproteobacteria</taxon>
        <taxon>Hyphomicrobiales</taxon>
        <taxon>Nitrobacteraceae</taxon>
        <taxon>Bradyrhizobium</taxon>
    </lineage>
</organism>
<evidence type="ECO:0000313" key="2">
    <source>
        <dbReference type="EMBL" id="RXG95760.1"/>
    </source>
</evidence>
<evidence type="ECO:0000313" key="4">
    <source>
        <dbReference type="Proteomes" id="UP000290174"/>
    </source>
</evidence>
<evidence type="ECO:0000313" key="1">
    <source>
        <dbReference type="EMBL" id="RXG89121.1"/>
    </source>
</evidence>